<dbReference type="Gene3D" id="1.10.287.110">
    <property type="entry name" value="DnaJ domain"/>
    <property type="match status" value="1"/>
</dbReference>
<dbReference type="SMART" id="SM00271">
    <property type="entry name" value="DnaJ"/>
    <property type="match status" value="1"/>
</dbReference>
<feature type="region of interest" description="Disordered" evidence="4">
    <location>
        <begin position="303"/>
        <end position="380"/>
    </location>
</feature>
<dbReference type="Gene3D" id="1.10.8.840">
    <property type="entry name" value="Ribosome-associated complex head domain"/>
    <property type="match status" value="1"/>
</dbReference>
<dbReference type="InterPro" id="IPR036869">
    <property type="entry name" value="J_dom_sf"/>
</dbReference>
<dbReference type="PANTHER" id="PTHR43999">
    <property type="entry name" value="DNAJ HOMOLOG SUBFAMILY C MEMBER 2"/>
    <property type="match status" value="1"/>
</dbReference>
<evidence type="ECO:0000313" key="6">
    <source>
        <dbReference type="EMBL" id="PWN23117.1"/>
    </source>
</evidence>
<dbReference type="STRING" id="1684307.A0A316UD02"/>
<keyword evidence="3" id="KW-0143">Chaperone</keyword>
<dbReference type="GO" id="GO:0006450">
    <property type="term" value="P:regulation of translational fidelity"/>
    <property type="evidence" value="ECO:0007669"/>
    <property type="project" value="InterPro"/>
</dbReference>
<accession>A0A316UD02</accession>
<evidence type="ECO:0000259" key="5">
    <source>
        <dbReference type="PROSITE" id="PS50076"/>
    </source>
</evidence>
<dbReference type="GO" id="GO:0043022">
    <property type="term" value="F:ribosome binding"/>
    <property type="evidence" value="ECO:0007669"/>
    <property type="project" value="InterPro"/>
</dbReference>
<keyword evidence="7" id="KW-1185">Reference proteome</keyword>
<dbReference type="GeneID" id="37013448"/>
<dbReference type="Pfam" id="PF16717">
    <property type="entry name" value="RAC_head"/>
    <property type="match status" value="1"/>
</dbReference>
<feature type="compositionally biased region" description="Basic and acidic residues" evidence="4">
    <location>
        <begin position="330"/>
        <end position="369"/>
    </location>
</feature>
<sequence>MAAVIDLPFELPAAPSSFKAGSTSSISKLSSATLLPAGPSYIAHARRQLQQLDFAADDAQEEARLQALRDANVDVDELDNDIGEEPESAELLDRDPKQWKSQDHYAVLGLSSLRYKATQHQIKIAHRKKVLKHHPDKKAGASGLTNDDAFFKCVAKAHEVLSNPEKRRQFDSVDEGVDDEAVPSGKEKPEEFFRVWGPVFERESRFSVVEKNGATPEIGDLDSPRSHVDNFYDFWYNFDSFRSFEYLDKEVNEGSDDRADKRYTEKKNRNERAQRKKEDNARLRNLVDRALSLDPRIKKFKAEEKAAREAKKNKGKQGAAPNAKSPQQLAEEKKAKEAEEKKAAEEAKKAEEADKAGRADAKKAKEAAKKAMKKEKKKLSDAITSNNYFQPAGTNPSAQVIEKQLTALDALVTKLGEEDPTLIGKLREEVESAGSAEAKKAAFKKMADAKSIGGDAFD</sequence>
<organism evidence="6 7">
    <name type="scientific">Pseudomicrostroma glucosiphilum</name>
    <dbReference type="NCBI Taxonomy" id="1684307"/>
    <lineage>
        <taxon>Eukaryota</taxon>
        <taxon>Fungi</taxon>
        <taxon>Dikarya</taxon>
        <taxon>Basidiomycota</taxon>
        <taxon>Ustilaginomycotina</taxon>
        <taxon>Exobasidiomycetes</taxon>
        <taxon>Microstromatales</taxon>
        <taxon>Microstromatales incertae sedis</taxon>
        <taxon>Pseudomicrostroma</taxon>
    </lineage>
</organism>
<dbReference type="InterPro" id="IPR001623">
    <property type="entry name" value="DnaJ_domain"/>
</dbReference>
<proteinExistence type="predicted"/>
<feature type="domain" description="J" evidence="5">
    <location>
        <begin position="103"/>
        <end position="174"/>
    </location>
</feature>
<reference evidence="6 7" key="1">
    <citation type="journal article" date="2018" name="Mol. Biol. Evol.">
        <title>Broad Genomic Sampling Reveals a Smut Pathogenic Ancestry of the Fungal Clade Ustilaginomycotina.</title>
        <authorList>
            <person name="Kijpornyongpan T."/>
            <person name="Mondo S.J."/>
            <person name="Barry K."/>
            <person name="Sandor L."/>
            <person name="Lee J."/>
            <person name="Lipzen A."/>
            <person name="Pangilinan J."/>
            <person name="LaButti K."/>
            <person name="Hainaut M."/>
            <person name="Henrissat B."/>
            <person name="Grigoriev I.V."/>
            <person name="Spatafora J.W."/>
            <person name="Aime M.C."/>
        </authorList>
    </citation>
    <scope>NUCLEOTIDE SEQUENCE [LARGE SCALE GENOMIC DNA]</scope>
    <source>
        <strain evidence="6 7">MCA 4718</strain>
    </source>
</reference>
<dbReference type="Pfam" id="PF21884">
    <property type="entry name" value="ZUO1-like_ZHD"/>
    <property type="match status" value="1"/>
</dbReference>
<protein>
    <submittedName>
        <fullName evidence="6">DnaJ-domain-containing protein</fullName>
    </submittedName>
</protein>
<dbReference type="GO" id="GO:0005829">
    <property type="term" value="C:cytosol"/>
    <property type="evidence" value="ECO:0007669"/>
    <property type="project" value="TreeGrafter"/>
</dbReference>
<evidence type="ECO:0000256" key="1">
    <source>
        <dbReference type="ARBA" id="ARBA00004496"/>
    </source>
</evidence>
<dbReference type="PROSITE" id="PS00636">
    <property type="entry name" value="DNAJ_1"/>
    <property type="match status" value="1"/>
</dbReference>
<dbReference type="InterPro" id="IPR042569">
    <property type="entry name" value="RAC_head_sf"/>
</dbReference>
<dbReference type="InterPro" id="IPR058871">
    <property type="entry name" value="Zuotin_N"/>
</dbReference>
<dbReference type="Pfam" id="PF00226">
    <property type="entry name" value="DnaJ"/>
    <property type="match status" value="1"/>
</dbReference>
<dbReference type="GO" id="GO:0030544">
    <property type="term" value="F:Hsp70 protein binding"/>
    <property type="evidence" value="ECO:0007669"/>
    <property type="project" value="InterPro"/>
</dbReference>
<dbReference type="InterPro" id="IPR054076">
    <property type="entry name" value="ZUO1-like_ZHD"/>
</dbReference>
<feature type="region of interest" description="Disordered" evidence="4">
    <location>
        <begin position="255"/>
        <end position="283"/>
    </location>
</feature>
<gene>
    <name evidence="6" type="ORF">BCV69DRAFT_280733</name>
</gene>
<dbReference type="Pfam" id="PF26185">
    <property type="entry name" value="Zuotin_N"/>
    <property type="match status" value="1"/>
</dbReference>
<dbReference type="InterPro" id="IPR018253">
    <property type="entry name" value="DnaJ_domain_CS"/>
</dbReference>
<dbReference type="CDD" id="cd23953">
    <property type="entry name" value="zuotin_NTD"/>
    <property type="match status" value="1"/>
</dbReference>
<dbReference type="GO" id="GO:0051083">
    <property type="term" value="P:'de novo' cotranslational protein folding"/>
    <property type="evidence" value="ECO:0007669"/>
    <property type="project" value="InterPro"/>
</dbReference>
<dbReference type="OrthoDB" id="1690618at2759"/>
<dbReference type="Proteomes" id="UP000245942">
    <property type="component" value="Unassembled WGS sequence"/>
</dbReference>
<dbReference type="InterPro" id="IPR032003">
    <property type="entry name" value="RAC_head"/>
</dbReference>
<dbReference type="RefSeq" id="XP_025350277.1">
    <property type="nucleotide sequence ID" value="XM_025491714.1"/>
</dbReference>
<dbReference type="PROSITE" id="PS50076">
    <property type="entry name" value="DNAJ_2"/>
    <property type="match status" value="1"/>
</dbReference>
<dbReference type="SUPFAM" id="SSF46565">
    <property type="entry name" value="Chaperone J-domain"/>
    <property type="match status" value="1"/>
</dbReference>
<dbReference type="AlphaFoldDB" id="A0A316UD02"/>
<dbReference type="CDD" id="cd06257">
    <property type="entry name" value="DnaJ"/>
    <property type="match status" value="1"/>
</dbReference>
<dbReference type="InterPro" id="IPR044634">
    <property type="entry name" value="Zuotin/DnaJC2"/>
</dbReference>
<dbReference type="PANTHER" id="PTHR43999:SF1">
    <property type="entry name" value="DNAJ HOMOLOG SUBFAMILY C MEMBER 2"/>
    <property type="match status" value="1"/>
</dbReference>
<comment type="subcellular location">
    <subcellularLocation>
        <location evidence="1">Cytoplasm</location>
    </subcellularLocation>
</comment>
<evidence type="ECO:0000256" key="4">
    <source>
        <dbReference type="SAM" id="MobiDB-lite"/>
    </source>
</evidence>
<feature type="compositionally biased region" description="Basic and acidic residues" evidence="4">
    <location>
        <begin position="303"/>
        <end position="312"/>
    </location>
</feature>
<dbReference type="EMBL" id="KZ819322">
    <property type="protein sequence ID" value="PWN23117.1"/>
    <property type="molecule type" value="Genomic_DNA"/>
</dbReference>
<keyword evidence="2" id="KW-0963">Cytoplasm</keyword>
<name>A0A316UD02_9BASI</name>
<evidence type="ECO:0000256" key="2">
    <source>
        <dbReference type="ARBA" id="ARBA00022490"/>
    </source>
</evidence>
<evidence type="ECO:0000313" key="7">
    <source>
        <dbReference type="Proteomes" id="UP000245942"/>
    </source>
</evidence>
<evidence type="ECO:0000256" key="3">
    <source>
        <dbReference type="ARBA" id="ARBA00023186"/>
    </source>
</evidence>